<gene>
    <name evidence="1" type="ORF">AG1IA_09557</name>
</gene>
<name>L8WI64_THACA</name>
<proteinExistence type="predicted"/>
<dbReference type="HOGENOM" id="CLU_1836488_0_0_1"/>
<dbReference type="Proteomes" id="UP000011668">
    <property type="component" value="Unassembled WGS sequence"/>
</dbReference>
<accession>L8WI64</accession>
<evidence type="ECO:0000313" key="2">
    <source>
        <dbReference type="Proteomes" id="UP000011668"/>
    </source>
</evidence>
<dbReference type="AlphaFoldDB" id="L8WI64"/>
<comment type="caution">
    <text evidence="1">The sequence shown here is derived from an EMBL/GenBank/DDBJ whole genome shotgun (WGS) entry which is preliminary data.</text>
</comment>
<evidence type="ECO:0000313" key="1">
    <source>
        <dbReference type="EMBL" id="ELU36412.1"/>
    </source>
</evidence>
<sequence length="140" mass="15872">MTQQDGVDSRCPWSQLGLSVPGCWPLPPSISALRSPMPVRDPRNFPLEYRFFVCKPGTDGVDRGKHACLVFGNRVHELIDPVTRRELDRISRSRQSLPKSDDNSLFPLDFIFFAFESVPGPGYSFFLLAHPRVEVHRSSD</sequence>
<organism evidence="1 2">
    <name type="scientific">Thanatephorus cucumeris (strain AG1-IA)</name>
    <name type="common">Rice sheath blight fungus</name>
    <name type="synonym">Rhizoctonia solani</name>
    <dbReference type="NCBI Taxonomy" id="983506"/>
    <lineage>
        <taxon>Eukaryota</taxon>
        <taxon>Fungi</taxon>
        <taxon>Dikarya</taxon>
        <taxon>Basidiomycota</taxon>
        <taxon>Agaricomycotina</taxon>
        <taxon>Agaricomycetes</taxon>
        <taxon>Cantharellales</taxon>
        <taxon>Ceratobasidiaceae</taxon>
        <taxon>Rhizoctonia</taxon>
        <taxon>Rhizoctonia solani AG-1</taxon>
    </lineage>
</organism>
<dbReference type="EMBL" id="AFRT01003484">
    <property type="protein sequence ID" value="ELU36412.1"/>
    <property type="molecule type" value="Genomic_DNA"/>
</dbReference>
<keyword evidence="2" id="KW-1185">Reference proteome</keyword>
<reference evidence="1 2" key="1">
    <citation type="journal article" date="2013" name="Nat. Commun.">
        <title>The evolution and pathogenic mechanisms of the rice sheath blight pathogen.</title>
        <authorList>
            <person name="Zheng A."/>
            <person name="Lin R."/>
            <person name="Xu L."/>
            <person name="Qin P."/>
            <person name="Tang C."/>
            <person name="Ai P."/>
            <person name="Zhang D."/>
            <person name="Liu Y."/>
            <person name="Sun Z."/>
            <person name="Feng H."/>
            <person name="Wang Y."/>
            <person name="Chen Y."/>
            <person name="Liang X."/>
            <person name="Fu R."/>
            <person name="Li Q."/>
            <person name="Zhang J."/>
            <person name="Yu X."/>
            <person name="Xie Z."/>
            <person name="Ding L."/>
            <person name="Guan P."/>
            <person name="Tang J."/>
            <person name="Liang Y."/>
            <person name="Wang S."/>
            <person name="Deng Q."/>
            <person name="Li S."/>
            <person name="Zhu J."/>
            <person name="Wang L."/>
            <person name="Liu H."/>
            <person name="Li P."/>
        </authorList>
    </citation>
    <scope>NUCLEOTIDE SEQUENCE [LARGE SCALE GENOMIC DNA]</scope>
    <source>
        <strain evidence="2">AG-1 IA</strain>
    </source>
</reference>
<protein>
    <submittedName>
        <fullName evidence="1">Uncharacterized protein</fullName>
    </submittedName>
</protein>